<name>A0A1X3J0Z0_ECOLX</name>
<protein>
    <recommendedName>
        <fullName evidence="4">Bacteriophage protein</fullName>
    </recommendedName>
</protein>
<organism evidence="2 3">
    <name type="scientific">Escherichia coli TA447</name>
    <dbReference type="NCBI Taxonomy" id="656447"/>
    <lineage>
        <taxon>Bacteria</taxon>
        <taxon>Pseudomonadati</taxon>
        <taxon>Pseudomonadota</taxon>
        <taxon>Gammaproteobacteria</taxon>
        <taxon>Enterobacterales</taxon>
        <taxon>Enterobacteriaceae</taxon>
        <taxon>Escherichia</taxon>
    </lineage>
</organism>
<dbReference type="Pfam" id="PF10948">
    <property type="entry name" value="DUF2635"/>
    <property type="match status" value="1"/>
</dbReference>
<proteinExistence type="predicted"/>
<accession>A0A1X3J0Z0</accession>
<evidence type="ECO:0000313" key="2">
    <source>
        <dbReference type="EMBL" id="OSK94360.1"/>
    </source>
</evidence>
<gene>
    <name evidence="2" type="ORF">ECXG_03225</name>
</gene>
<comment type="caution">
    <text evidence="2">The sequence shown here is derived from an EMBL/GenBank/DDBJ whole genome shotgun (WGS) entry which is preliminary data.</text>
</comment>
<feature type="region of interest" description="Disordered" evidence="1">
    <location>
        <begin position="45"/>
        <end position="68"/>
    </location>
</feature>
<evidence type="ECO:0008006" key="4">
    <source>
        <dbReference type="Google" id="ProtNLM"/>
    </source>
</evidence>
<dbReference type="RefSeq" id="WP_176219034.1">
    <property type="nucleotide sequence ID" value="NZ_ADIZ01000017.1"/>
</dbReference>
<dbReference type="AlphaFoldDB" id="A0A1X3J0Z0"/>
<dbReference type="Proteomes" id="UP000193942">
    <property type="component" value="Unassembled WGS sequence"/>
</dbReference>
<reference evidence="2 3" key="1">
    <citation type="submission" date="2010-04" db="EMBL/GenBank/DDBJ databases">
        <title>The Genome Sequence of Escherichia coli TA447.</title>
        <authorList>
            <consortium name="The Broad Institute Genome Sequencing Platform"/>
            <consortium name="The Broad Institute Genome Sequencing Center for Infectious Disease"/>
            <person name="Feldgarden M."/>
            <person name="Gordon D.M."/>
            <person name="Johnson J.R."/>
            <person name="Johnston B.D."/>
            <person name="Young S."/>
            <person name="Zeng Q."/>
            <person name="Koehrsen M."/>
            <person name="Alvarado L."/>
            <person name="Berlin A.M."/>
            <person name="Borenstein D."/>
            <person name="Chapman S.B."/>
            <person name="Chen Z."/>
            <person name="Engels R."/>
            <person name="Freedman E."/>
            <person name="Gellesch M."/>
            <person name="Goldberg J."/>
            <person name="Griggs A."/>
            <person name="Gujja S."/>
            <person name="Heilman E.R."/>
            <person name="Heiman D.I."/>
            <person name="Hepburn T.A."/>
            <person name="Howarth C."/>
            <person name="Jen D."/>
            <person name="Larson L."/>
            <person name="Mehta T."/>
            <person name="Park D."/>
            <person name="Pearson M."/>
            <person name="Richards J."/>
            <person name="Roberts A."/>
            <person name="Saif S."/>
            <person name="Shea T.D."/>
            <person name="Shenoy N."/>
            <person name="Sisk P."/>
            <person name="Stolte C."/>
            <person name="Sykes S.N."/>
            <person name="Walk T."/>
            <person name="White J."/>
            <person name="Yandava C."/>
            <person name="Haas B."/>
            <person name="Henn M.R."/>
            <person name="Nusbaum C."/>
            <person name="Birren B."/>
        </authorList>
    </citation>
    <scope>NUCLEOTIDE SEQUENCE [LARGE SCALE GENOMIC DNA]</scope>
    <source>
        <strain evidence="2 3">TA447</strain>
    </source>
</reference>
<dbReference type="InterPro" id="IPR024400">
    <property type="entry name" value="DUF2635"/>
</dbReference>
<sequence length="68" mass="7498">MMLKIKPAEGKAIRDPLTMKLLAPEGEEKPRNSFWIRRLAAGDVTEVGSTENATDDTDAAPKKRSKSK</sequence>
<evidence type="ECO:0000313" key="3">
    <source>
        <dbReference type="Proteomes" id="UP000193942"/>
    </source>
</evidence>
<evidence type="ECO:0000256" key="1">
    <source>
        <dbReference type="SAM" id="MobiDB-lite"/>
    </source>
</evidence>
<dbReference type="EMBL" id="ADIZ01000017">
    <property type="protein sequence ID" value="OSK94360.1"/>
    <property type="molecule type" value="Genomic_DNA"/>
</dbReference>